<dbReference type="OrthoDB" id="1321649at2"/>
<dbReference type="GO" id="GO:0016779">
    <property type="term" value="F:nucleotidyltransferase activity"/>
    <property type="evidence" value="ECO:0007669"/>
    <property type="project" value="InterPro"/>
</dbReference>
<dbReference type="CDD" id="cd05403">
    <property type="entry name" value="NT_KNTase_like"/>
    <property type="match status" value="1"/>
</dbReference>
<dbReference type="PANTHER" id="PTHR33933">
    <property type="entry name" value="NUCLEOTIDYLTRANSFERASE"/>
    <property type="match status" value="1"/>
</dbReference>
<dbReference type="Gene3D" id="3.30.460.10">
    <property type="entry name" value="Beta Polymerase, domain 2"/>
    <property type="match status" value="1"/>
</dbReference>
<protein>
    <submittedName>
        <fullName evidence="2">Predicted nucleotidyltransferase</fullName>
    </submittedName>
</protein>
<evidence type="ECO:0000313" key="2">
    <source>
        <dbReference type="EMBL" id="SOD93038.1"/>
    </source>
</evidence>
<keyword evidence="3" id="KW-1185">Reference proteome</keyword>
<dbReference type="InterPro" id="IPR002934">
    <property type="entry name" value="Polymerase_NTP_transf_dom"/>
</dbReference>
<evidence type="ECO:0000313" key="3">
    <source>
        <dbReference type="Proteomes" id="UP000219452"/>
    </source>
</evidence>
<accession>A0A286GC20</accession>
<keyword evidence="2" id="KW-0808">Transferase</keyword>
<dbReference type="PANTHER" id="PTHR33933:SF1">
    <property type="entry name" value="PROTEIN ADENYLYLTRANSFERASE MNTA-RELATED"/>
    <property type="match status" value="1"/>
</dbReference>
<sequence length="110" mass="13042">MKDVAINLDALTAEFKQAMQELYGERLAKVILYGSYARGDFQPESDVDFMVVLKDRELKRLQEIERTTDVVLRLFDKYGRLISFMPTTEETYTSNDFLFYRNIRREGRQL</sequence>
<gene>
    <name evidence="2" type="ORF">SAMN06269250_4322</name>
</gene>
<dbReference type="EMBL" id="OCNH01000003">
    <property type="protein sequence ID" value="SOD93038.1"/>
    <property type="molecule type" value="Genomic_DNA"/>
</dbReference>
<reference evidence="3" key="1">
    <citation type="submission" date="2017-09" db="EMBL/GenBank/DDBJ databases">
        <authorList>
            <person name="Varghese N."/>
            <person name="Submissions S."/>
        </authorList>
    </citation>
    <scope>NUCLEOTIDE SEQUENCE [LARGE SCALE GENOMIC DNA]</scope>
    <source>
        <strain evidence="3">DSM 29961</strain>
    </source>
</reference>
<evidence type="ECO:0000259" key="1">
    <source>
        <dbReference type="Pfam" id="PF01909"/>
    </source>
</evidence>
<dbReference type="InterPro" id="IPR052548">
    <property type="entry name" value="Type_VII_TA_antitoxin"/>
</dbReference>
<dbReference type="Pfam" id="PF01909">
    <property type="entry name" value="NTP_transf_2"/>
    <property type="match status" value="1"/>
</dbReference>
<dbReference type="SUPFAM" id="SSF81301">
    <property type="entry name" value="Nucleotidyltransferase"/>
    <property type="match status" value="1"/>
</dbReference>
<dbReference type="InterPro" id="IPR043519">
    <property type="entry name" value="NT_sf"/>
</dbReference>
<dbReference type="RefSeq" id="WP_097128196.1">
    <property type="nucleotide sequence ID" value="NZ_OCNH01000003.1"/>
</dbReference>
<organism evidence="2 3">
    <name type="scientific">Spirosoma fluviale</name>
    <dbReference type="NCBI Taxonomy" id="1597977"/>
    <lineage>
        <taxon>Bacteria</taxon>
        <taxon>Pseudomonadati</taxon>
        <taxon>Bacteroidota</taxon>
        <taxon>Cytophagia</taxon>
        <taxon>Cytophagales</taxon>
        <taxon>Cytophagaceae</taxon>
        <taxon>Spirosoma</taxon>
    </lineage>
</organism>
<feature type="domain" description="Polymerase nucleotidyl transferase" evidence="1">
    <location>
        <begin position="14"/>
        <end position="75"/>
    </location>
</feature>
<dbReference type="Proteomes" id="UP000219452">
    <property type="component" value="Unassembled WGS sequence"/>
</dbReference>
<proteinExistence type="predicted"/>
<dbReference type="AlphaFoldDB" id="A0A286GC20"/>
<name>A0A286GC20_9BACT</name>